<dbReference type="EMBL" id="JAGKQH010000001">
    <property type="protein sequence ID" value="KAG6607926.1"/>
    <property type="molecule type" value="Genomic_DNA"/>
</dbReference>
<protein>
    <recommendedName>
        <fullName evidence="4">DNA polymerase delta subunit 3</fullName>
    </recommendedName>
</protein>
<proteinExistence type="predicted"/>
<dbReference type="GO" id="GO:0003887">
    <property type="term" value="F:DNA-directed DNA polymerase activity"/>
    <property type="evidence" value="ECO:0007669"/>
    <property type="project" value="TreeGrafter"/>
</dbReference>
<evidence type="ECO:0000256" key="1">
    <source>
        <dbReference type="SAM" id="MobiDB-lite"/>
    </source>
</evidence>
<feature type="region of interest" description="Disordered" evidence="1">
    <location>
        <begin position="1"/>
        <end position="113"/>
    </location>
</feature>
<sequence>MSLIIERKPIDAAPASPKRRKVLRTRIDERGREVNEVVWEGEEQEQKKDDVSSTKKSDHKAAETTTNRPPPAKKSPALGNSGANAAAGKAGAKKAGNATGPKQGNILSFFKKI</sequence>
<feature type="compositionally biased region" description="Low complexity" evidence="1">
    <location>
        <begin position="77"/>
        <end position="98"/>
    </location>
</feature>
<dbReference type="GO" id="GO:1904161">
    <property type="term" value="P:DNA synthesis involved in UV-damage excision repair"/>
    <property type="evidence" value="ECO:0007669"/>
    <property type="project" value="TreeGrafter"/>
</dbReference>
<dbReference type="InterPro" id="IPR019038">
    <property type="entry name" value="POLD3"/>
</dbReference>
<dbReference type="Proteomes" id="UP000685013">
    <property type="component" value="Chromosome 1"/>
</dbReference>
<feature type="non-terminal residue" evidence="2">
    <location>
        <position position="1"/>
    </location>
</feature>
<keyword evidence="3" id="KW-1185">Reference proteome</keyword>
<name>A0AAV6P7B7_9ROSI</name>
<dbReference type="GO" id="GO:0043625">
    <property type="term" value="C:delta DNA polymerase complex"/>
    <property type="evidence" value="ECO:0007669"/>
    <property type="project" value="InterPro"/>
</dbReference>
<feature type="compositionally biased region" description="Basic and acidic residues" evidence="1">
    <location>
        <begin position="44"/>
        <end position="62"/>
    </location>
</feature>
<accession>A0AAV6P7B7</accession>
<dbReference type="PANTHER" id="PTHR17598">
    <property type="entry name" value="DNA POLYMERASE DELTA SUBUNIT 3"/>
    <property type="match status" value="1"/>
</dbReference>
<evidence type="ECO:0008006" key="4">
    <source>
        <dbReference type="Google" id="ProtNLM"/>
    </source>
</evidence>
<reference evidence="2 3" key="1">
    <citation type="journal article" date="2021" name="Hortic Res">
        <title>The domestication of Cucurbita argyrosperma as revealed by the genome of its wild relative.</title>
        <authorList>
            <person name="Barrera-Redondo J."/>
            <person name="Sanchez-de la Vega G."/>
            <person name="Aguirre-Liguori J.A."/>
            <person name="Castellanos-Morales G."/>
            <person name="Gutierrez-Guerrero Y.T."/>
            <person name="Aguirre-Dugua X."/>
            <person name="Aguirre-Planter E."/>
            <person name="Tenaillon M.I."/>
            <person name="Lira-Saade R."/>
            <person name="Eguiarte L.E."/>
        </authorList>
    </citation>
    <scope>NUCLEOTIDE SEQUENCE [LARGE SCALE GENOMIC DNA]</scope>
    <source>
        <strain evidence="2">JBR-2021</strain>
    </source>
</reference>
<feature type="compositionally biased region" description="Basic and acidic residues" evidence="1">
    <location>
        <begin position="25"/>
        <end position="35"/>
    </location>
</feature>
<evidence type="ECO:0000313" key="3">
    <source>
        <dbReference type="Proteomes" id="UP000685013"/>
    </source>
</evidence>
<dbReference type="AlphaFoldDB" id="A0AAV6P7B7"/>
<organism evidence="2 3">
    <name type="scientific">Cucurbita argyrosperma subsp. sororia</name>
    <dbReference type="NCBI Taxonomy" id="37648"/>
    <lineage>
        <taxon>Eukaryota</taxon>
        <taxon>Viridiplantae</taxon>
        <taxon>Streptophyta</taxon>
        <taxon>Embryophyta</taxon>
        <taxon>Tracheophyta</taxon>
        <taxon>Spermatophyta</taxon>
        <taxon>Magnoliopsida</taxon>
        <taxon>eudicotyledons</taxon>
        <taxon>Gunneridae</taxon>
        <taxon>Pentapetalae</taxon>
        <taxon>rosids</taxon>
        <taxon>fabids</taxon>
        <taxon>Cucurbitales</taxon>
        <taxon>Cucurbitaceae</taxon>
        <taxon>Cucurbiteae</taxon>
        <taxon>Cucurbita</taxon>
    </lineage>
</organism>
<feature type="compositionally biased region" description="Basic and acidic residues" evidence="1">
    <location>
        <begin position="1"/>
        <end position="10"/>
    </location>
</feature>
<dbReference type="GO" id="GO:0006297">
    <property type="term" value="P:nucleotide-excision repair, DNA gap filling"/>
    <property type="evidence" value="ECO:0007669"/>
    <property type="project" value="TreeGrafter"/>
</dbReference>
<evidence type="ECO:0000313" key="2">
    <source>
        <dbReference type="EMBL" id="KAG6607926.1"/>
    </source>
</evidence>
<gene>
    <name evidence="2" type="ORF">SDJN03_01268</name>
</gene>
<comment type="caution">
    <text evidence="2">The sequence shown here is derived from an EMBL/GenBank/DDBJ whole genome shotgun (WGS) entry which is preliminary data.</text>
</comment>
<dbReference type="GO" id="GO:0006271">
    <property type="term" value="P:DNA strand elongation involved in DNA replication"/>
    <property type="evidence" value="ECO:0007669"/>
    <property type="project" value="TreeGrafter"/>
</dbReference>
<dbReference type="PANTHER" id="PTHR17598:SF13">
    <property type="entry name" value="DNA POLYMERASE DELTA SUBUNIT 3"/>
    <property type="match status" value="1"/>
</dbReference>